<organism evidence="2 3">
    <name type="scientific">Desulfocucumis palustris</name>
    <dbReference type="NCBI Taxonomy" id="1898651"/>
    <lineage>
        <taxon>Bacteria</taxon>
        <taxon>Bacillati</taxon>
        <taxon>Bacillota</taxon>
        <taxon>Clostridia</taxon>
        <taxon>Eubacteriales</taxon>
        <taxon>Desulfocucumaceae</taxon>
        <taxon>Desulfocucumis</taxon>
    </lineage>
</organism>
<dbReference type="Proteomes" id="UP000239549">
    <property type="component" value="Unassembled WGS sequence"/>
</dbReference>
<reference evidence="3" key="1">
    <citation type="submission" date="2018-02" db="EMBL/GenBank/DDBJ databases">
        <title>Genome sequence of Desulfocucumis palustris strain NAW-5.</title>
        <authorList>
            <person name="Watanabe M."/>
            <person name="Kojima H."/>
            <person name="Fukui M."/>
        </authorList>
    </citation>
    <scope>NUCLEOTIDE SEQUENCE [LARGE SCALE GENOMIC DNA]</scope>
    <source>
        <strain evidence="3">NAW-5</strain>
    </source>
</reference>
<protein>
    <submittedName>
        <fullName evidence="2">Spore cortex-lytic enzyme SleB</fullName>
    </submittedName>
</protein>
<comment type="caution">
    <text evidence="2">The sequence shown here is derived from an EMBL/GenBank/DDBJ whole genome shotgun (WGS) entry which is preliminary data.</text>
</comment>
<dbReference type="Gene3D" id="6.20.240.60">
    <property type="match status" value="1"/>
</dbReference>
<accession>A0A2L2X8P3</accession>
<evidence type="ECO:0000313" key="2">
    <source>
        <dbReference type="EMBL" id="GBF32380.1"/>
    </source>
</evidence>
<dbReference type="Gene3D" id="1.10.10.2520">
    <property type="entry name" value="Cell wall hydrolase SleB, domain 1"/>
    <property type="match status" value="1"/>
</dbReference>
<dbReference type="EMBL" id="BFAV01000028">
    <property type="protein sequence ID" value="GBF32380.1"/>
    <property type="molecule type" value="Genomic_DNA"/>
</dbReference>
<dbReference type="GO" id="GO:0016787">
    <property type="term" value="F:hydrolase activity"/>
    <property type="evidence" value="ECO:0007669"/>
    <property type="project" value="InterPro"/>
</dbReference>
<sequence length="268" mass="29664">MAFFINKQWSTFKKRINFIYYNTRKDLQGLCNIINDGIKNAIAMQGVKGIKDLKNKINFYSFFDTSSKTSIGIALTLVFFSGIAYSASPPRAGGSAGAVMASAGGLYNGADMYPAAINSVNNGRGDLPQDYSSTRRDFRRAETVQVSRGWINRGDTRLLAMVIEGEAADEPMTGKVAVGAVIINRMESGKFPRRLNQVVYQPLAFESVMNGQYTRPLSSDSIKAANMAMNGSDPTHGALYFWNPQTARSKWVWQRPVTMQIGRHVFAR</sequence>
<feature type="domain" description="Cell wall hydrolase SleB" evidence="1">
    <location>
        <begin position="170"/>
        <end position="267"/>
    </location>
</feature>
<gene>
    <name evidence="2" type="ORF">DCCM_0574</name>
</gene>
<evidence type="ECO:0000313" key="3">
    <source>
        <dbReference type="Proteomes" id="UP000239549"/>
    </source>
</evidence>
<dbReference type="InterPro" id="IPR042047">
    <property type="entry name" value="SleB_dom1"/>
</dbReference>
<dbReference type="AlphaFoldDB" id="A0A2L2X8P3"/>
<dbReference type="Pfam" id="PF07486">
    <property type="entry name" value="Hydrolase_2"/>
    <property type="match status" value="1"/>
</dbReference>
<proteinExistence type="predicted"/>
<keyword evidence="3" id="KW-1185">Reference proteome</keyword>
<evidence type="ECO:0000259" key="1">
    <source>
        <dbReference type="Pfam" id="PF07486"/>
    </source>
</evidence>
<dbReference type="InterPro" id="IPR011105">
    <property type="entry name" value="Cell_wall_hydrolase_SleB"/>
</dbReference>
<name>A0A2L2X8P3_9FIRM</name>
<dbReference type="RefSeq" id="WP_231702618.1">
    <property type="nucleotide sequence ID" value="NZ_BFAV01000028.1"/>
</dbReference>